<protein>
    <submittedName>
        <fullName evidence="2">Uncharacterized protein</fullName>
    </submittedName>
</protein>
<keyword evidence="1" id="KW-0812">Transmembrane</keyword>
<keyword evidence="1" id="KW-0472">Membrane</keyword>
<organism evidence="2 3">
    <name type="scientific">Maribacter algarum</name>
    <name type="common">ex Zhang et al. 2020</name>
    <dbReference type="NCBI Taxonomy" id="2578118"/>
    <lineage>
        <taxon>Bacteria</taxon>
        <taxon>Pseudomonadati</taxon>
        <taxon>Bacteroidota</taxon>
        <taxon>Flavobacteriia</taxon>
        <taxon>Flavobacteriales</taxon>
        <taxon>Flavobacteriaceae</taxon>
        <taxon>Maribacter</taxon>
    </lineage>
</organism>
<dbReference type="Proteomes" id="UP000310314">
    <property type="component" value="Unassembled WGS sequence"/>
</dbReference>
<dbReference type="OrthoDB" id="1161417at2"/>
<evidence type="ECO:0000313" key="3">
    <source>
        <dbReference type="Proteomes" id="UP000310314"/>
    </source>
</evidence>
<dbReference type="EMBL" id="VATY01000001">
    <property type="protein sequence ID" value="TMM58975.1"/>
    <property type="molecule type" value="Genomic_DNA"/>
</dbReference>
<sequence length="158" mass="17957">MKKPIFLKQSKPLIATILGTFILLLMLFLLYKEAAGLSQLITMACMGILLLGYSISFEISNTLNHKRHFSLFGITVFKQRLDCISPDYISVFSAVFKKDSEWGPVAAMGNQTWEGNYVVRFFKGNLHFTVWRVDSLDVAKAKAIELGELLNVEVRYKK</sequence>
<gene>
    <name evidence="2" type="ORF">FEE95_05950</name>
</gene>
<feature type="transmembrane region" description="Helical" evidence="1">
    <location>
        <begin position="37"/>
        <end position="57"/>
    </location>
</feature>
<reference evidence="2 3" key="1">
    <citation type="submission" date="2019-05" db="EMBL/GenBank/DDBJ databases">
        <authorList>
            <person name="Zhang J.-Y."/>
            <person name="Feg X."/>
            <person name="Du Z.-J."/>
        </authorList>
    </citation>
    <scope>NUCLEOTIDE SEQUENCE [LARGE SCALE GENOMIC DNA]</scope>
    <source>
        <strain evidence="2 3">RZ26</strain>
    </source>
</reference>
<keyword evidence="1" id="KW-1133">Transmembrane helix</keyword>
<keyword evidence="3" id="KW-1185">Reference proteome</keyword>
<comment type="caution">
    <text evidence="2">The sequence shown here is derived from an EMBL/GenBank/DDBJ whole genome shotgun (WGS) entry which is preliminary data.</text>
</comment>
<evidence type="ECO:0000313" key="2">
    <source>
        <dbReference type="EMBL" id="TMM58975.1"/>
    </source>
</evidence>
<dbReference type="AlphaFoldDB" id="A0A5S3PVG8"/>
<dbReference type="RefSeq" id="WP_138656908.1">
    <property type="nucleotide sequence ID" value="NZ_VATY01000001.1"/>
</dbReference>
<feature type="transmembrane region" description="Helical" evidence="1">
    <location>
        <begin position="12"/>
        <end position="31"/>
    </location>
</feature>
<accession>A0A5S3PVG8</accession>
<proteinExistence type="predicted"/>
<name>A0A5S3PVG8_9FLAO</name>
<evidence type="ECO:0000256" key="1">
    <source>
        <dbReference type="SAM" id="Phobius"/>
    </source>
</evidence>